<evidence type="ECO:0000313" key="2">
    <source>
        <dbReference type="EMBL" id="KAF9544343.1"/>
    </source>
</evidence>
<keyword evidence="3" id="KW-1185">Reference proteome</keyword>
<gene>
    <name evidence="2" type="ORF">BGW38_009735</name>
</gene>
<comment type="caution">
    <text evidence="2">The sequence shown here is derived from an EMBL/GenBank/DDBJ whole genome shotgun (WGS) entry which is preliminary data.</text>
</comment>
<sequence length="53" mass="6092">VIPRQFPWACLMEASSSNNSSITTSRRHRLPRTHSQRKDLSGYHPRTRSSPIS</sequence>
<evidence type="ECO:0000256" key="1">
    <source>
        <dbReference type="SAM" id="MobiDB-lite"/>
    </source>
</evidence>
<feature type="non-terminal residue" evidence="2">
    <location>
        <position position="1"/>
    </location>
</feature>
<reference evidence="2" key="1">
    <citation type="journal article" date="2020" name="Fungal Divers.">
        <title>Resolving the Mortierellaceae phylogeny through synthesis of multi-gene phylogenetics and phylogenomics.</title>
        <authorList>
            <person name="Vandepol N."/>
            <person name="Liber J."/>
            <person name="Desiro A."/>
            <person name="Na H."/>
            <person name="Kennedy M."/>
            <person name="Barry K."/>
            <person name="Grigoriev I.V."/>
            <person name="Miller A.N."/>
            <person name="O'Donnell K."/>
            <person name="Stajich J.E."/>
            <person name="Bonito G."/>
        </authorList>
    </citation>
    <scope>NUCLEOTIDE SEQUENCE</scope>
    <source>
        <strain evidence="2">KOD1015</strain>
    </source>
</reference>
<proteinExistence type="predicted"/>
<dbReference type="Proteomes" id="UP000780801">
    <property type="component" value="Unassembled WGS sequence"/>
</dbReference>
<name>A0A9P6F6W5_9FUNG</name>
<accession>A0A9P6F6W5</accession>
<evidence type="ECO:0000313" key="3">
    <source>
        <dbReference type="Proteomes" id="UP000780801"/>
    </source>
</evidence>
<feature type="region of interest" description="Disordered" evidence="1">
    <location>
        <begin position="16"/>
        <end position="53"/>
    </location>
</feature>
<protein>
    <submittedName>
        <fullName evidence="2">Uncharacterized protein</fullName>
    </submittedName>
</protein>
<feature type="non-terminal residue" evidence="2">
    <location>
        <position position="53"/>
    </location>
</feature>
<dbReference type="AlphaFoldDB" id="A0A9P6F6W5"/>
<feature type="compositionally biased region" description="Basic residues" evidence="1">
    <location>
        <begin position="25"/>
        <end position="35"/>
    </location>
</feature>
<organism evidence="2 3">
    <name type="scientific">Lunasporangiospora selenospora</name>
    <dbReference type="NCBI Taxonomy" id="979761"/>
    <lineage>
        <taxon>Eukaryota</taxon>
        <taxon>Fungi</taxon>
        <taxon>Fungi incertae sedis</taxon>
        <taxon>Mucoromycota</taxon>
        <taxon>Mortierellomycotina</taxon>
        <taxon>Mortierellomycetes</taxon>
        <taxon>Mortierellales</taxon>
        <taxon>Mortierellaceae</taxon>
        <taxon>Lunasporangiospora</taxon>
    </lineage>
</organism>
<dbReference type="EMBL" id="JAABOA010007330">
    <property type="protein sequence ID" value="KAF9544343.1"/>
    <property type="molecule type" value="Genomic_DNA"/>
</dbReference>